<dbReference type="EMBL" id="OW152813">
    <property type="protein sequence ID" value="CAH2035884.1"/>
    <property type="molecule type" value="Genomic_DNA"/>
</dbReference>
<keyword evidence="3" id="KW-1185">Reference proteome</keyword>
<reference evidence="2" key="1">
    <citation type="submission" date="2022-03" db="EMBL/GenBank/DDBJ databases">
        <authorList>
            <person name="Martin H S."/>
        </authorList>
    </citation>
    <scope>NUCLEOTIDE SEQUENCE</scope>
</reference>
<feature type="non-terminal residue" evidence="2">
    <location>
        <position position="1"/>
    </location>
</feature>
<gene>
    <name evidence="2" type="ORF">IPOD504_LOCUS742</name>
</gene>
<evidence type="ECO:0000313" key="3">
    <source>
        <dbReference type="Proteomes" id="UP000837857"/>
    </source>
</evidence>
<sequence length="153" mass="16974">MEKISIGYRIDARLNNQTQNKKTVMWKWIMQERPSQIESTLRADAAPLPHKCHVLPFGLRGLRIEIEYLLIVAESAQSPAALATEPQPASRWRGCVISFILRPSLPPPPPPPPPRAAAPASRARSSPALSCNANESVAIWLEGLKRVPANWDQ</sequence>
<evidence type="ECO:0000313" key="2">
    <source>
        <dbReference type="EMBL" id="CAH2035884.1"/>
    </source>
</evidence>
<feature type="region of interest" description="Disordered" evidence="1">
    <location>
        <begin position="103"/>
        <end position="127"/>
    </location>
</feature>
<evidence type="ECO:0000256" key="1">
    <source>
        <dbReference type="SAM" id="MobiDB-lite"/>
    </source>
</evidence>
<feature type="compositionally biased region" description="Low complexity" evidence="1">
    <location>
        <begin position="117"/>
        <end position="127"/>
    </location>
</feature>
<dbReference type="Proteomes" id="UP000837857">
    <property type="component" value="Chromosome 1"/>
</dbReference>
<accession>A0ABN8HQH6</accession>
<name>A0ABN8HQH6_9NEOP</name>
<proteinExistence type="predicted"/>
<organism evidence="2 3">
    <name type="scientific">Iphiclides podalirius</name>
    <name type="common">scarce swallowtail</name>
    <dbReference type="NCBI Taxonomy" id="110791"/>
    <lineage>
        <taxon>Eukaryota</taxon>
        <taxon>Metazoa</taxon>
        <taxon>Ecdysozoa</taxon>
        <taxon>Arthropoda</taxon>
        <taxon>Hexapoda</taxon>
        <taxon>Insecta</taxon>
        <taxon>Pterygota</taxon>
        <taxon>Neoptera</taxon>
        <taxon>Endopterygota</taxon>
        <taxon>Lepidoptera</taxon>
        <taxon>Glossata</taxon>
        <taxon>Ditrysia</taxon>
        <taxon>Papilionoidea</taxon>
        <taxon>Papilionidae</taxon>
        <taxon>Papilioninae</taxon>
        <taxon>Iphiclides</taxon>
    </lineage>
</organism>
<protein>
    <submittedName>
        <fullName evidence="2">Uncharacterized protein</fullName>
    </submittedName>
</protein>
<feature type="compositionally biased region" description="Pro residues" evidence="1">
    <location>
        <begin position="104"/>
        <end position="116"/>
    </location>
</feature>